<protein>
    <recommendedName>
        <fullName evidence="3">DUF4417 domain-containing protein</fullName>
    </recommendedName>
</protein>
<reference evidence="1 2" key="1">
    <citation type="submission" date="2014-03" db="EMBL/GenBank/DDBJ databases">
        <title>Genomics of Bifidobacteria.</title>
        <authorList>
            <person name="Ventura M."/>
            <person name="Milani C."/>
            <person name="Lugli G.A."/>
        </authorList>
    </citation>
    <scope>NUCLEOTIDE SEQUENCE [LARGE SCALE GENOMIC DNA]</scope>
    <source>
        <strain evidence="1 2">LMG 10738</strain>
    </source>
</reference>
<sequence>MTLSPQSMRAGWRDVFHARLLSGAQYASSHELPWVEPSTMVPKRLIPYSQAKHTDDFNQWVCFYEDDHKFIADVWRNPSRALQIVRRFEGAISPDFSMYRDMPLILQEYAVFMNRATEYYWQKNGVQVIPNVRWGDQRTHEIACAGIPRCSTIAIGSYGALRDRSNRQYLLAGVSYVAKTLQPEKVIVYGGTPPAMVESFTSVGAQIVRIATAAENAHKKAA</sequence>
<dbReference type="RefSeq" id="WP_081895579.1">
    <property type="nucleotide sequence ID" value="NZ_JGYV01000009.1"/>
</dbReference>
<proteinExistence type="predicted"/>
<dbReference type="AlphaFoldDB" id="A0A087AWT9"/>
<dbReference type="STRING" id="1688.BCUN_1168"/>
<evidence type="ECO:0000313" key="1">
    <source>
        <dbReference type="EMBL" id="KFI63239.1"/>
    </source>
</evidence>
<dbReference type="Proteomes" id="UP000029067">
    <property type="component" value="Unassembled WGS sequence"/>
</dbReference>
<comment type="caution">
    <text evidence="1">The sequence shown here is derived from an EMBL/GenBank/DDBJ whole genome shotgun (WGS) entry which is preliminary data.</text>
</comment>
<name>A0A087AWT9_9BIFI</name>
<dbReference type="Pfam" id="PF14386">
    <property type="entry name" value="DUF4417"/>
    <property type="match status" value="1"/>
</dbReference>
<dbReference type="EMBL" id="JGYV01000009">
    <property type="protein sequence ID" value="KFI63239.1"/>
    <property type="molecule type" value="Genomic_DNA"/>
</dbReference>
<dbReference type="eggNOG" id="ENOG502ZC0W">
    <property type="taxonomic scope" value="Bacteria"/>
</dbReference>
<evidence type="ECO:0008006" key="3">
    <source>
        <dbReference type="Google" id="ProtNLM"/>
    </source>
</evidence>
<dbReference type="InterPro" id="IPR025530">
    <property type="entry name" value="DUF4417"/>
</dbReference>
<accession>A0A087AWT9</accession>
<keyword evidence="2" id="KW-1185">Reference proteome</keyword>
<gene>
    <name evidence="1" type="ORF">BCUN_1168</name>
</gene>
<evidence type="ECO:0000313" key="2">
    <source>
        <dbReference type="Proteomes" id="UP000029067"/>
    </source>
</evidence>
<dbReference type="OrthoDB" id="9800801at2"/>
<organism evidence="1 2">
    <name type="scientific">Bifidobacterium cuniculi</name>
    <dbReference type="NCBI Taxonomy" id="1688"/>
    <lineage>
        <taxon>Bacteria</taxon>
        <taxon>Bacillati</taxon>
        <taxon>Actinomycetota</taxon>
        <taxon>Actinomycetes</taxon>
        <taxon>Bifidobacteriales</taxon>
        <taxon>Bifidobacteriaceae</taxon>
        <taxon>Bifidobacterium</taxon>
    </lineage>
</organism>